<feature type="domain" description="MaoC-like" evidence="1">
    <location>
        <begin position="16"/>
        <end position="113"/>
    </location>
</feature>
<gene>
    <name evidence="2" type="ORF">DK427_12615</name>
</gene>
<dbReference type="RefSeq" id="WP_109951568.1">
    <property type="nucleotide sequence ID" value="NZ_CP029551.1"/>
</dbReference>
<proteinExistence type="predicted"/>
<organism evidence="2 3">
    <name type="scientific">Methylobacterium radiodurans</name>
    <dbReference type="NCBI Taxonomy" id="2202828"/>
    <lineage>
        <taxon>Bacteria</taxon>
        <taxon>Pseudomonadati</taxon>
        <taxon>Pseudomonadota</taxon>
        <taxon>Alphaproteobacteria</taxon>
        <taxon>Hyphomicrobiales</taxon>
        <taxon>Methylobacteriaceae</taxon>
        <taxon>Methylobacterium</taxon>
    </lineage>
</organism>
<dbReference type="SUPFAM" id="SSF54637">
    <property type="entry name" value="Thioesterase/thiol ester dehydrase-isomerase"/>
    <property type="match status" value="2"/>
</dbReference>
<dbReference type="Pfam" id="PF01575">
    <property type="entry name" value="MaoC_dehydratas"/>
    <property type="match status" value="2"/>
</dbReference>
<reference evidence="2 3" key="1">
    <citation type="submission" date="2018-05" db="EMBL/GenBank/DDBJ databases">
        <title>Complete Genome Sequence of Methylobacterium sp. 17Sr1-43.</title>
        <authorList>
            <person name="Srinivasan S."/>
        </authorList>
    </citation>
    <scope>NUCLEOTIDE SEQUENCE [LARGE SCALE GENOMIC DNA]</scope>
    <source>
        <strain evidence="2 3">17Sr1-43</strain>
    </source>
</reference>
<name>A0A2U8VTN9_9HYPH</name>
<protein>
    <submittedName>
        <fullName evidence="2">Dehydratase</fullName>
    </submittedName>
</protein>
<dbReference type="AlphaFoldDB" id="A0A2U8VTN9"/>
<evidence type="ECO:0000313" key="2">
    <source>
        <dbReference type="EMBL" id="AWN36466.1"/>
    </source>
</evidence>
<accession>A0A2U8VTN9</accession>
<dbReference type="InterPro" id="IPR029069">
    <property type="entry name" value="HotDog_dom_sf"/>
</dbReference>
<dbReference type="OrthoDB" id="9797938at2"/>
<dbReference type="Proteomes" id="UP000246058">
    <property type="component" value="Chromosome"/>
</dbReference>
<dbReference type="Gene3D" id="3.10.129.10">
    <property type="entry name" value="Hotdog Thioesterase"/>
    <property type="match status" value="2"/>
</dbReference>
<dbReference type="KEGG" id="meti:DK427_12615"/>
<dbReference type="InterPro" id="IPR052342">
    <property type="entry name" value="MCH/BMMD"/>
</dbReference>
<dbReference type="CDD" id="cd03454">
    <property type="entry name" value="YdeM"/>
    <property type="match status" value="2"/>
</dbReference>
<dbReference type="InterPro" id="IPR002539">
    <property type="entry name" value="MaoC-like_dom"/>
</dbReference>
<evidence type="ECO:0000259" key="1">
    <source>
        <dbReference type="Pfam" id="PF01575"/>
    </source>
</evidence>
<dbReference type="EMBL" id="CP029551">
    <property type="protein sequence ID" value="AWN36466.1"/>
    <property type="molecule type" value="Genomic_DNA"/>
</dbReference>
<dbReference type="PANTHER" id="PTHR43664">
    <property type="entry name" value="MONOAMINE OXIDASE-RELATED"/>
    <property type="match status" value="1"/>
</dbReference>
<dbReference type="PANTHER" id="PTHR43664:SF1">
    <property type="entry name" value="BETA-METHYLMALYL-COA DEHYDRATASE"/>
    <property type="match status" value="1"/>
</dbReference>
<keyword evidence="3" id="KW-1185">Reference proteome</keyword>
<evidence type="ECO:0000313" key="3">
    <source>
        <dbReference type="Proteomes" id="UP000246058"/>
    </source>
</evidence>
<sequence length="329" mass="36028">MSAPFYEDFKPGDRFVSDPLTVGRDEIVAFAREFDPQPFHLDEAAAESTFVGKLIASGWQSAALGMRLLHASVFRGASTLGSPGIDELRWMLPVVPGDSLVLKTTVEDCRASASKAGLGFVRFAARLENGAGRIVMTQAFSVMFQRRGAEPPPPRPVTLATPAQRPEPDDAEILDFIGLAEIGRTRDLGPYTFTPENVVAFARAYDPQVFHLDAEAAAHTHFGGLCASGWHTAAAYMRRLTTTRARDHAYTAARGPAPMLGPSPGFKKMRWLKPVYAGDTIRYRTTLTDRRASTSRPGWGLAFAHNTGTNQHGEEVFRFDSAVFAQWEP</sequence>
<feature type="domain" description="MaoC-like" evidence="1">
    <location>
        <begin position="181"/>
        <end position="292"/>
    </location>
</feature>